<dbReference type="Pfam" id="PF00005">
    <property type="entry name" value="ABC_tran"/>
    <property type="match status" value="1"/>
</dbReference>
<dbReference type="InterPro" id="IPR051921">
    <property type="entry name" value="ABC_osmolyte_uptake_ATP-bind"/>
</dbReference>
<evidence type="ECO:0000256" key="7">
    <source>
        <dbReference type="PROSITE-ProRule" id="PRU00703"/>
    </source>
</evidence>
<feature type="domain" description="ABC transporter" evidence="9">
    <location>
        <begin position="8"/>
        <end position="241"/>
    </location>
</feature>
<evidence type="ECO:0000256" key="4">
    <source>
        <dbReference type="ARBA" id="ARBA00022840"/>
    </source>
</evidence>
<gene>
    <name evidence="11" type="primary">opuCA1</name>
    <name evidence="11" type="ordered locus">Tph_c20180</name>
</gene>
<dbReference type="GO" id="GO:0005524">
    <property type="term" value="F:ATP binding"/>
    <property type="evidence" value="ECO:0007669"/>
    <property type="project" value="UniProtKB-UniRule"/>
</dbReference>
<dbReference type="PROSITE" id="PS51371">
    <property type="entry name" value="CBS"/>
    <property type="match status" value="1"/>
</dbReference>
<dbReference type="Gene3D" id="3.10.580.10">
    <property type="entry name" value="CBS-domain"/>
    <property type="match status" value="1"/>
</dbReference>
<dbReference type="GO" id="GO:0006865">
    <property type="term" value="P:amino acid transport"/>
    <property type="evidence" value="ECO:0007669"/>
    <property type="project" value="UniProtKB-UniRule"/>
</dbReference>
<comment type="similarity">
    <text evidence="1 8">Belongs to the ABC transporter superfamily.</text>
</comment>
<dbReference type="InterPro" id="IPR017871">
    <property type="entry name" value="ABC_transporter-like_CS"/>
</dbReference>
<comment type="catalytic activity">
    <reaction evidence="8">
        <text>a quaternary ammonium(out) + ATP + H2O = a quaternary ammonium(in) + ADP + phosphate + H(+)</text>
        <dbReference type="Rhea" id="RHEA:11036"/>
        <dbReference type="ChEBI" id="CHEBI:15377"/>
        <dbReference type="ChEBI" id="CHEBI:15378"/>
        <dbReference type="ChEBI" id="CHEBI:30616"/>
        <dbReference type="ChEBI" id="CHEBI:35267"/>
        <dbReference type="ChEBI" id="CHEBI:43474"/>
        <dbReference type="ChEBI" id="CHEBI:456216"/>
    </reaction>
</comment>
<dbReference type="InterPro" id="IPR000644">
    <property type="entry name" value="CBS_dom"/>
</dbReference>
<feature type="domain" description="CBS" evidence="10">
    <location>
        <begin position="315"/>
        <end position="368"/>
    </location>
</feature>
<evidence type="ECO:0000256" key="6">
    <source>
        <dbReference type="ARBA" id="ARBA00023122"/>
    </source>
</evidence>
<dbReference type="OrthoDB" id="9780431at2"/>
<dbReference type="eggNOG" id="COG1125">
    <property type="taxonomic scope" value="Bacteria"/>
</dbReference>
<dbReference type="PANTHER" id="PTHR43869:SF1">
    <property type="entry name" value="GLYCINE BETAINE_PROLINE BETAINE TRANSPORT SYSTEM ATP-BINDING PROTEIN PROV"/>
    <property type="match status" value="1"/>
</dbReference>
<keyword evidence="3 8" id="KW-0547">Nucleotide-binding</keyword>
<evidence type="ECO:0000256" key="2">
    <source>
        <dbReference type="ARBA" id="ARBA00022448"/>
    </source>
</evidence>
<dbReference type="InterPro" id="IPR027417">
    <property type="entry name" value="P-loop_NTPase"/>
</dbReference>
<dbReference type="SUPFAM" id="SSF54631">
    <property type="entry name" value="CBS-domain pair"/>
    <property type="match status" value="1"/>
</dbReference>
<sequence>MKYNNVMVALENVSKVYGNDKVVDGVSFGVKKGEIFVLIGPSGCGKTTTLKMINQLIPHSEGKIFVKGEDVTKLDPVELRRSIGYVIQYIGLLPHLKIRDNIAFVLQLKKYPKKKQRERAEELIQTVGLPVSYLDRYPRELSGGQQQRVGVARALAADPEILLMDEPFGAVDPIARGQLQNELLKLQETIQKTIIFVTHDIQEAFKLGNRIAIMRKGKLITTGTAMEIVKEEDEFVRRFIGKNAIFDALNAVPIAQIIDRSAPRLFIEEKTLPVEELSKEQKWEFAFLVDKNNSCLGYVNFNDLDAGRKIREEKILPLPSTCLESRVSVKRAIEEMLWGGRTWLPVVDNENKFLGIVTFEGCVSLVTS</sequence>
<evidence type="ECO:0000256" key="8">
    <source>
        <dbReference type="RuleBase" id="RU369116"/>
    </source>
</evidence>
<evidence type="ECO:0000313" key="12">
    <source>
        <dbReference type="Proteomes" id="UP000000467"/>
    </source>
</evidence>
<dbReference type="GO" id="GO:0031460">
    <property type="term" value="P:glycine betaine transport"/>
    <property type="evidence" value="ECO:0007669"/>
    <property type="project" value="InterPro"/>
</dbReference>
<dbReference type="GO" id="GO:0016887">
    <property type="term" value="F:ATP hydrolysis activity"/>
    <property type="evidence" value="ECO:0007669"/>
    <property type="project" value="UniProtKB-UniRule"/>
</dbReference>
<evidence type="ECO:0000256" key="1">
    <source>
        <dbReference type="ARBA" id="ARBA00005417"/>
    </source>
</evidence>
<dbReference type="PROSITE" id="PS00211">
    <property type="entry name" value="ABC_TRANSPORTER_1"/>
    <property type="match status" value="1"/>
</dbReference>
<dbReference type="EMBL" id="CP003732">
    <property type="protein sequence ID" value="AFV12212.1"/>
    <property type="molecule type" value="Genomic_DNA"/>
</dbReference>
<evidence type="ECO:0000256" key="3">
    <source>
        <dbReference type="ARBA" id="ARBA00022741"/>
    </source>
</evidence>
<organism evidence="11 12">
    <name type="scientific">Thermacetogenium phaeum (strain ATCC BAA-254 / DSM 26808 / PB)</name>
    <dbReference type="NCBI Taxonomy" id="1089553"/>
    <lineage>
        <taxon>Bacteria</taxon>
        <taxon>Bacillati</taxon>
        <taxon>Bacillota</taxon>
        <taxon>Clostridia</taxon>
        <taxon>Thermoanaerobacterales</taxon>
        <taxon>Thermoanaerobacteraceae</taxon>
        <taxon>Thermacetogenium</taxon>
    </lineage>
</organism>
<dbReference type="InterPro" id="IPR046342">
    <property type="entry name" value="CBS_dom_sf"/>
</dbReference>
<dbReference type="PROSITE" id="PS50893">
    <property type="entry name" value="ABC_TRANSPORTER_2"/>
    <property type="match status" value="1"/>
</dbReference>
<keyword evidence="8" id="KW-0997">Cell inner membrane</keyword>
<evidence type="ECO:0000256" key="5">
    <source>
        <dbReference type="ARBA" id="ARBA00022970"/>
    </source>
</evidence>
<dbReference type="AlphaFoldDB" id="K4LJH8"/>
<protein>
    <recommendedName>
        <fullName evidence="8">Quaternary amine transport ATP-binding protein</fullName>
        <ecNumber evidence="8">7.6.2.9</ecNumber>
    </recommendedName>
</protein>
<dbReference type="Proteomes" id="UP000000467">
    <property type="component" value="Chromosome"/>
</dbReference>
<comment type="subunit">
    <text evidence="8">The complex is probably composed of two ATP-binding proteins, two transmembrane proteins and a solute-binding protein.</text>
</comment>
<dbReference type="PANTHER" id="PTHR43869">
    <property type="entry name" value="GLYCINE BETAINE/PROLINE BETAINE TRANSPORT SYSTEM ATP-BINDING PROTEIN PROV"/>
    <property type="match status" value="1"/>
</dbReference>
<dbReference type="NCBIfam" id="TIGR01186">
    <property type="entry name" value="proV"/>
    <property type="match status" value="1"/>
</dbReference>
<dbReference type="SMART" id="SM00382">
    <property type="entry name" value="AAA"/>
    <property type="match status" value="1"/>
</dbReference>
<keyword evidence="6 7" id="KW-0129">CBS domain</keyword>
<comment type="subcellular location">
    <subcellularLocation>
        <location evidence="8">Cell inner membrane</location>
        <topology evidence="8">Peripheral membrane protein</topology>
    </subcellularLocation>
</comment>
<dbReference type="SUPFAM" id="SSF52540">
    <property type="entry name" value="P-loop containing nucleoside triphosphate hydrolases"/>
    <property type="match status" value="1"/>
</dbReference>
<keyword evidence="2 8" id="KW-0813">Transport</keyword>
<evidence type="ECO:0000313" key="11">
    <source>
        <dbReference type="EMBL" id="AFV12212.1"/>
    </source>
</evidence>
<keyword evidence="8" id="KW-0472">Membrane</keyword>
<dbReference type="EC" id="7.6.2.9" evidence="8"/>
<dbReference type="RefSeq" id="WP_015051087.1">
    <property type="nucleotide sequence ID" value="NC_018870.1"/>
</dbReference>
<dbReference type="InterPro" id="IPR003439">
    <property type="entry name" value="ABC_transporter-like_ATP-bd"/>
</dbReference>
<dbReference type="InterPro" id="IPR003593">
    <property type="entry name" value="AAA+_ATPase"/>
</dbReference>
<keyword evidence="8" id="KW-1003">Cell membrane</keyword>
<proteinExistence type="inferred from homology"/>
<dbReference type="InterPro" id="IPR005892">
    <property type="entry name" value="Gly-betaine_transp_ATP-bd"/>
</dbReference>
<dbReference type="eggNOG" id="COG0517">
    <property type="taxonomic scope" value="Bacteria"/>
</dbReference>
<dbReference type="Gene3D" id="3.40.50.300">
    <property type="entry name" value="P-loop containing nucleotide triphosphate hydrolases"/>
    <property type="match status" value="1"/>
</dbReference>
<evidence type="ECO:0000259" key="10">
    <source>
        <dbReference type="PROSITE" id="PS51371"/>
    </source>
</evidence>
<dbReference type="STRING" id="1089553.Tph_c20180"/>
<accession>K4LJH8</accession>
<dbReference type="HOGENOM" id="CLU_000604_2_2_9"/>
<keyword evidence="11" id="KW-0378">Hydrolase</keyword>
<dbReference type="GO" id="GO:0015418">
    <property type="term" value="F:ABC-type quaternary ammonium compound transporting activity"/>
    <property type="evidence" value="ECO:0007669"/>
    <property type="project" value="UniProtKB-EC"/>
</dbReference>
<keyword evidence="4 8" id="KW-0067">ATP-binding</keyword>
<dbReference type="KEGG" id="tpz:Tph_c20180"/>
<keyword evidence="12" id="KW-1185">Reference proteome</keyword>
<dbReference type="GO" id="GO:0005886">
    <property type="term" value="C:plasma membrane"/>
    <property type="evidence" value="ECO:0007669"/>
    <property type="project" value="UniProtKB-SubCell"/>
</dbReference>
<name>K4LJH8_THEPS</name>
<dbReference type="FunFam" id="3.40.50.300:FF:000425">
    <property type="entry name" value="Probable ABC transporter, ATP-binding subunit"/>
    <property type="match status" value="1"/>
</dbReference>
<reference evidence="11 12" key="1">
    <citation type="journal article" date="2012" name="BMC Genomics">
        <title>Genome-guided analysis of physiological and morphological traits of the fermentative acetate oxidizer Thermacetogenium phaeum.</title>
        <authorList>
            <person name="Oehler D."/>
            <person name="Poehlein A."/>
            <person name="Leimbach A."/>
            <person name="Muller N."/>
            <person name="Daniel R."/>
            <person name="Gottschalk G."/>
            <person name="Schink B."/>
        </authorList>
    </citation>
    <scope>NUCLEOTIDE SEQUENCE [LARGE SCALE GENOMIC DNA]</scope>
    <source>
        <strain evidence="12">ATCC BAA-254 / DSM 26808 / PB</strain>
    </source>
</reference>
<evidence type="ECO:0000259" key="9">
    <source>
        <dbReference type="PROSITE" id="PS50893"/>
    </source>
</evidence>
<keyword evidence="5" id="KW-0029">Amino-acid transport</keyword>